<sequence>MQLQDPQGQHVATYYRVGSGSWQQLSFQNNQATFSAQGTVDYEIATRCRGGGNVADLQFFKASTARSRQVNVVCSHGQGTQRVSVTFNVRLPAQIGGVSVQDGDVVVVHGADSSVSSLSATVTAQLPQGQQQALVALFRIGNQGLQPIGGKLVSVNATNGATVTVDTQGWAAMSAKTISATLPGGFQGQGFVVFFKDGMKDAPFVGAYFPNQPGFDRYGVLSGAGGVYLGNFMAEDSGYNNQLMVLKDTGGNDWTVSLPQPWTSSQFSPSGASFTFSYPNAQAFTLDLNGLAEEQGTGSPLRVSVLVYAAGSSTTYTLPNLGSQLGYTFRTGTSVSYTVGATLRGVDSPIFSAFLGSSEPTLSEALLRNLDLAFALMRGNYNVP</sequence>
<dbReference type="Proteomes" id="UP000286712">
    <property type="component" value="Unassembled WGS sequence"/>
</dbReference>
<organism evidence="1 3">
    <name type="scientific">Thermus scotoductus</name>
    <dbReference type="NCBI Taxonomy" id="37636"/>
    <lineage>
        <taxon>Bacteria</taxon>
        <taxon>Thermotogati</taxon>
        <taxon>Deinococcota</taxon>
        <taxon>Deinococci</taxon>
        <taxon>Thermales</taxon>
        <taxon>Thermaceae</taxon>
        <taxon>Thermus</taxon>
    </lineage>
</organism>
<evidence type="ECO:0000313" key="2">
    <source>
        <dbReference type="EMBL" id="RTH28284.1"/>
    </source>
</evidence>
<dbReference type="RefSeq" id="WP_126170913.1">
    <property type="nucleotide sequence ID" value="NZ_PELL01000405.1"/>
</dbReference>
<name>A0A430S282_THESC</name>
<comment type="caution">
    <text evidence="1">The sequence shown here is derived from an EMBL/GenBank/DDBJ whole genome shotgun (WGS) entry which is preliminary data.</text>
</comment>
<dbReference type="Proteomes" id="UP000287306">
    <property type="component" value="Unassembled WGS sequence"/>
</dbReference>
<gene>
    <name evidence="2" type="ORF">CSW38_01395</name>
    <name evidence="1" type="ORF">CSW40_02170</name>
</gene>
<dbReference type="AlphaFoldDB" id="A0A430S282"/>
<dbReference type="EMBL" id="PELY01000030">
    <property type="protein sequence ID" value="RTH28284.1"/>
    <property type="molecule type" value="Genomic_DNA"/>
</dbReference>
<evidence type="ECO:0000313" key="4">
    <source>
        <dbReference type="Proteomes" id="UP000287306"/>
    </source>
</evidence>
<evidence type="ECO:0000313" key="1">
    <source>
        <dbReference type="EMBL" id="RTH27807.1"/>
    </source>
</evidence>
<proteinExistence type="predicted"/>
<evidence type="ECO:0000313" key="3">
    <source>
        <dbReference type="Proteomes" id="UP000286712"/>
    </source>
</evidence>
<accession>A0A430S282</accession>
<reference evidence="3 4" key="1">
    <citation type="journal article" date="2019" name="Extremophiles">
        <title>Biogeography of thermophiles and predominance of Thermus scotoductus in domestic water heaters.</title>
        <authorList>
            <person name="Wilpiszeski R.L."/>
            <person name="Zhang Z."/>
            <person name="House C.H."/>
        </authorList>
    </citation>
    <scope>NUCLEOTIDE SEQUENCE [LARGE SCALE GENOMIC DNA]</scope>
    <source>
        <strain evidence="2 4">25_S25</strain>
        <strain evidence="1 3">27_S27</strain>
    </source>
</reference>
<protein>
    <submittedName>
        <fullName evidence="1">Uncharacterized protein</fullName>
    </submittedName>
</protein>
<dbReference type="EMBL" id="PELW01000042">
    <property type="protein sequence ID" value="RTH27807.1"/>
    <property type="molecule type" value="Genomic_DNA"/>
</dbReference>